<dbReference type="PROSITE" id="PS50801">
    <property type="entry name" value="STAS"/>
    <property type="match status" value="1"/>
</dbReference>
<dbReference type="CDD" id="cd07043">
    <property type="entry name" value="STAS_anti-anti-sigma_factors"/>
    <property type="match status" value="1"/>
</dbReference>
<gene>
    <name evidence="4" type="primary">btrV</name>
    <name evidence="4" type="ORF">NOV72_01793</name>
</gene>
<reference evidence="5" key="1">
    <citation type="submission" date="2018-01" db="EMBL/GenBank/DDBJ databases">
        <authorList>
            <person name="Peeters C."/>
        </authorList>
    </citation>
    <scope>NUCLEOTIDE SEQUENCE [LARGE SCALE GENOMIC DNA]</scope>
</reference>
<dbReference type="PANTHER" id="PTHR33495">
    <property type="entry name" value="ANTI-SIGMA FACTOR ANTAGONIST TM_1081-RELATED-RELATED"/>
    <property type="match status" value="1"/>
</dbReference>
<dbReference type="Gene3D" id="3.30.750.24">
    <property type="entry name" value="STAS domain"/>
    <property type="match status" value="1"/>
</dbReference>
<feature type="domain" description="STAS" evidence="3">
    <location>
        <begin position="2"/>
        <end position="111"/>
    </location>
</feature>
<dbReference type="SUPFAM" id="SSF52091">
    <property type="entry name" value="SpoIIaa-like"/>
    <property type="match status" value="1"/>
</dbReference>
<dbReference type="Pfam" id="PF01740">
    <property type="entry name" value="STAS"/>
    <property type="match status" value="1"/>
</dbReference>
<dbReference type="Proteomes" id="UP000238169">
    <property type="component" value="Unassembled WGS sequence"/>
</dbReference>
<evidence type="ECO:0000259" key="3">
    <source>
        <dbReference type="PROSITE" id="PS50801"/>
    </source>
</evidence>
<sequence>MVANQYEVQGDVLIVSLEGALNSTNSAQVEAEIQRRLDQGINQLLFDLSGLGYISSAGLRVVLIAAKRLKQSAGRLVLCGMHDQIREVFEISGFLNILNVTDTRASALERFDEVA</sequence>
<evidence type="ECO:0000256" key="2">
    <source>
        <dbReference type="RuleBase" id="RU003749"/>
    </source>
</evidence>
<name>A0A2U3I381_9BURK</name>
<keyword evidence="5" id="KW-1185">Reference proteome</keyword>
<dbReference type="PANTHER" id="PTHR33495:SF14">
    <property type="entry name" value="ANTI-SIGMA FACTOR ANTAGONIST"/>
    <property type="match status" value="1"/>
</dbReference>
<evidence type="ECO:0000313" key="4">
    <source>
        <dbReference type="EMBL" id="SPB14551.1"/>
    </source>
</evidence>
<comment type="similarity">
    <text evidence="1 2">Belongs to the anti-sigma-factor antagonist family.</text>
</comment>
<dbReference type="InterPro" id="IPR002645">
    <property type="entry name" value="STAS_dom"/>
</dbReference>
<dbReference type="NCBIfam" id="TIGR00377">
    <property type="entry name" value="ant_ant_sig"/>
    <property type="match status" value="1"/>
</dbReference>
<evidence type="ECO:0000256" key="1">
    <source>
        <dbReference type="ARBA" id="ARBA00009013"/>
    </source>
</evidence>
<dbReference type="EMBL" id="OGTP01000004">
    <property type="protein sequence ID" value="SPB14551.1"/>
    <property type="molecule type" value="Genomic_DNA"/>
</dbReference>
<dbReference type="RefSeq" id="WP_181290931.1">
    <property type="nucleotide sequence ID" value="NZ_OGTP01000004.1"/>
</dbReference>
<dbReference type="AlphaFoldDB" id="A0A2U3I381"/>
<dbReference type="InterPro" id="IPR003658">
    <property type="entry name" value="Anti-sigma_ant"/>
</dbReference>
<evidence type="ECO:0000313" key="5">
    <source>
        <dbReference type="Proteomes" id="UP000238169"/>
    </source>
</evidence>
<dbReference type="GO" id="GO:0043856">
    <property type="term" value="F:anti-sigma factor antagonist activity"/>
    <property type="evidence" value="ECO:0007669"/>
    <property type="project" value="InterPro"/>
</dbReference>
<proteinExistence type="inferred from homology"/>
<organism evidence="4 5">
    <name type="scientific">Caballeronia novacaledonica</name>
    <dbReference type="NCBI Taxonomy" id="1544861"/>
    <lineage>
        <taxon>Bacteria</taxon>
        <taxon>Pseudomonadati</taxon>
        <taxon>Pseudomonadota</taxon>
        <taxon>Betaproteobacteria</taxon>
        <taxon>Burkholderiales</taxon>
        <taxon>Burkholderiaceae</taxon>
        <taxon>Caballeronia</taxon>
    </lineage>
</organism>
<accession>A0A2U3I381</accession>
<dbReference type="InterPro" id="IPR036513">
    <property type="entry name" value="STAS_dom_sf"/>
</dbReference>
<protein>
    <recommendedName>
        <fullName evidence="2">Anti-sigma factor antagonist</fullName>
    </recommendedName>
</protein>